<sequence>MRNIFAGGLFLALLAGCQTTTQESATSQCKGSLSDYSVPSCAYTAAYDSGFSNPSDRMGWSQALQIAWSRGAAAEQCGLKFDRDAYLDKLARNFPEAGRLIHDLNGLQWHGAQIQKAGQAFCTDARLADARQHL</sequence>
<dbReference type="EMBL" id="FRBR01000009">
    <property type="protein sequence ID" value="SHM05223.1"/>
    <property type="molecule type" value="Genomic_DNA"/>
</dbReference>
<dbReference type="OrthoDB" id="8610174at2"/>
<protein>
    <recommendedName>
        <fullName evidence="3">Lipoprotein</fullName>
    </recommendedName>
</protein>
<accession>A0A1M7FMH0</accession>
<evidence type="ECO:0000313" key="1">
    <source>
        <dbReference type="EMBL" id="SHM05223.1"/>
    </source>
</evidence>
<gene>
    <name evidence="1" type="ORF">SAMN05444398_10950</name>
</gene>
<reference evidence="1 2" key="1">
    <citation type="submission" date="2016-11" db="EMBL/GenBank/DDBJ databases">
        <authorList>
            <person name="Jaros S."/>
            <person name="Januszkiewicz K."/>
            <person name="Wedrychowicz H."/>
        </authorList>
    </citation>
    <scope>NUCLEOTIDE SEQUENCE [LARGE SCALE GENOMIC DNA]</scope>
    <source>
        <strain evidence="1 2">DSM 29589</strain>
    </source>
</reference>
<proteinExistence type="predicted"/>
<dbReference type="PROSITE" id="PS51257">
    <property type="entry name" value="PROKAR_LIPOPROTEIN"/>
    <property type="match status" value="1"/>
</dbReference>
<evidence type="ECO:0000313" key="2">
    <source>
        <dbReference type="Proteomes" id="UP000183974"/>
    </source>
</evidence>
<dbReference type="AlphaFoldDB" id="A0A1M7FMH0"/>
<dbReference type="Proteomes" id="UP000183974">
    <property type="component" value="Unassembled WGS sequence"/>
</dbReference>
<name>A0A1M7FMH0_9RHOB</name>
<evidence type="ECO:0008006" key="3">
    <source>
        <dbReference type="Google" id="ProtNLM"/>
    </source>
</evidence>
<dbReference type="RefSeq" id="WP_073035521.1">
    <property type="nucleotide sequence ID" value="NZ_BMLR01000010.1"/>
</dbReference>
<keyword evidence="2" id="KW-1185">Reference proteome</keyword>
<organism evidence="1 2">
    <name type="scientific">Roseovarius pacificus</name>
    <dbReference type="NCBI Taxonomy" id="337701"/>
    <lineage>
        <taxon>Bacteria</taxon>
        <taxon>Pseudomonadati</taxon>
        <taxon>Pseudomonadota</taxon>
        <taxon>Alphaproteobacteria</taxon>
        <taxon>Rhodobacterales</taxon>
        <taxon>Roseobacteraceae</taxon>
        <taxon>Roseovarius</taxon>
    </lineage>
</organism>